<evidence type="ECO:0000313" key="1">
    <source>
        <dbReference type="EMBL" id="EEQ86881.1"/>
    </source>
</evidence>
<protein>
    <submittedName>
        <fullName evidence="1">Uncharacterized protein</fullName>
    </submittedName>
</protein>
<name>A0ABP2ET56_AJEDR</name>
<reference evidence="2" key="1">
    <citation type="journal article" date="2015" name="PLoS Genet.">
        <title>The dynamic genome and transcriptome of the human fungal pathogen Blastomyces and close relative Emmonsia.</title>
        <authorList>
            <person name="Munoz J.F."/>
            <person name="Gauthier G.M."/>
            <person name="Desjardins C.A."/>
            <person name="Gallo J.E."/>
            <person name="Holder J."/>
            <person name="Sullivan T.D."/>
            <person name="Marty A.J."/>
            <person name="Carmen J.C."/>
            <person name="Chen Z."/>
            <person name="Ding L."/>
            <person name="Gujja S."/>
            <person name="Magrini V."/>
            <person name="Misas E."/>
            <person name="Mitreva M."/>
            <person name="Priest M."/>
            <person name="Saif S."/>
            <person name="Whiston E.A."/>
            <person name="Young S."/>
            <person name="Zeng Q."/>
            <person name="Goldman W.E."/>
            <person name="Mardis E.R."/>
            <person name="Taylor J.W."/>
            <person name="McEwen J.G."/>
            <person name="Clay O.K."/>
            <person name="Klein B.S."/>
            <person name="Cuomo C.A."/>
        </authorList>
    </citation>
    <scope>NUCLEOTIDE SEQUENCE [LARGE SCALE GENOMIC DNA]</scope>
    <source>
        <strain evidence="2">ER-3 / ATCC MYA-2586</strain>
    </source>
</reference>
<evidence type="ECO:0000313" key="2">
    <source>
        <dbReference type="Proteomes" id="UP000002039"/>
    </source>
</evidence>
<dbReference type="Proteomes" id="UP000002039">
    <property type="component" value="Unassembled WGS sequence"/>
</dbReference>
<accession>A0ABP2ET56</accession>
<gene>
    <name evidence="1" type="ORF">BDCG_02001</name>
</gene>
<dbReference type="RefSeq" id="XP_045274332.1">
    <property type="nucleotide sequence ID" value="XM_045417553.1"/>
</dbReference>
<keyword evidence="2" id="KW-1185">Reference proteome</keyword>
<sequence>MSGTAQPTLSQDIVAELEAKKKELEQLQSHLTQLDTFINDLHLHRQELEQLSTSARNARGGRTGVTTLTIDQEMAKHQQDLINTSDKIAAIESSIRLLSQP</sequence>
<proteinExistence type="predicted"/>
<dbReference type="EMBL" id="EQ999974">
    <property type="protein sequence ID" value="EEQ86881.1"/>
    <property type="molecule type" value="Genomic_DNA"/>
</dbReference>
<dbReference type="GeneID" id="69024511"/>
<organism evidence="1 2">
    <name type="scientific">Ajellomyces dermatitidis (strain ER-3 / ATCC MYA-2586)</name>
    <name type="common">Blastomyces dermatitidis</name>
    <dbReference type="NCBI Taxonomy" id="559297"/>
    <lineage>
        <taxon>Eukaryota</taxon>
        <taxon>Fungi</taxon>
        <taxon>Dikarya</taxon>
        <taxon>Ascomycota</taxon>
        <taxon>Pezizomycotina</taxon>
        <taxon>Eurotiomycetes</taxon>
        <taxon>Eurotiomycetidae</taxon>
        <taxon>Onygenales</taxon>
        <taxon>Ajellomycetaceae</taxon>
        <taxon>Blastomyces</taxon>
    </lineage>
</organism>